<dbReference type="Proteomes" id="UP001145087">
    <property type="component" value="Unassembled WGS sequence"/>
</dbReference>
<evidence type="ECO:0000256" key="4">
    <source>
        <dbReference type="ARBA" id="ARBA00022989"/>
    </source>
</evidence>
<feature type="transmembrane region" description="Helical" evidence="6">
    <location>
        <begin position="780"/>
        <end position="796"/>
    </location>
</feature>
<evidence type="ECO:0000313" key="9">
    <source>
        <dbReference type="EMBL" id="MCY1721371.1"/>
    </source>
</evidence>
<feature type="transmembrane region" description="Helical" evidence="6">
    <location>
        <begin position="801"/>
        <end position="822"/>
    </location>
</feature>
<keyword evidence="2 6" id="KW-0812">Transmembrane</keyword>
<dbReference type="GO" id="GO:0020037">
    <property type="term" value="F:heme binding"/>
    <property type="evidence" value="ECO:0007669"/>
    <property type="project" value="InterPro"/>
</dbReference>
<feature type="transmembrane region" description="Helical" evidence="6">
    <location>
        <begin position="48"/>
        <end position="66"/>
    </location>
</feature>
<proteinExistence type="predicted"/>
<dbReference type="RefSeq" id="WP_343333701.1">
    <property type="nucleotide sequence ID" value="NZ_JAPOHD010000027.1"/>
</dbReference>
<comment type="caution">
    <text evidence="9">The sequence shown here is derived from an EMBL/GenBank/DDBJ whole genome shotgun (WGS) entry which is preliminary data.</text>
</comment>
<keyword evidence="4 6" id="KW-1133">Transmembrane helix</keyword>
<feature type="domain" description="Cytochrome c assembly protein" evidence="7">
    <location>
        <begin position="774"/>
        <end position="978"/>
    </location>
</feature>
<feature type="transmembrane region" description="Helical" evidence="6">
    <location>
        <begin position="715"/>
        <end position="734"/>
    </location>
</feature>
<evidence type="ECO:0000256" key="1">
    <source>
        <dbReference type="ARBA" id="ARBA00004141"/>
    </source>
</evidence>
<keyword evidence="3" id="KW-0201">Cytochrome c-type biogenesis</keyword>
<evidence type="ECO:0000256" key="6">
    <source>
        <dbReference type="SAM" id="Phobius"/>
    </source>
</evidence>
<dbReference type="GO" id="GO:0017004">
    <property type="term" value="P:cytochrome complex assembly"/>
    <property type="evidence" value="ECO:0007669"/>
    <property type="project" value="UniProtKB-KW"/>
</dbReference>
<dbReference type="Pfam" id="PF01578">
    <property type="entry name" value="Cytochrom_C_asm"/>
    <property type="match status" value="1"/>
</dbReference>
<feature type="transmembrane region" description="Helical" evidence="6">
    <location>
        <begin position="419"/>
        <end position="440"/>
    </location>
</feature>
<dbReference type="Pfam" id="PF05140">
    <property type="entry name" value="ResB"/>
    <property type="match status" value="1"/>
</dbReference>
<organism evidence="9 10">
    <name type="scientific">Draconibacterium aestuarii</name>
    <dbReference type="NCBI Taxonomy" id="2998507"/>
    <lineage>
        <taxon>Bacteria</taxon>
        <taxon>Pseudomonadati</taxon>
        <taxon>Bacteroidota</taxon>
        <taxon>Bacteroidia</taxon>
        <taxon>Marinilabiliales</taxon>
        <taxon>Prolixibacteraceae</taxon>
        <taxon>Draconibacterium</taxon>
    </lineage>
</organism>
<feature type="transmembrane region" description="Helical" evidence="6">
    <location>
        <begin position="889"/>
        <end position="910"/>
    </location>
</feature>
<sequence>MRKLYSFITSLPFMAFLFLALAFSMAIATFVESSYGTSTARALVYNRHWFELLWALFALNLINNLIRYKFFTRKRLTLGLFHIAFIVMILGAAITRYFSFEGVMHIRENQSADFILSSEDYFYAGFERVEKVDVVRFSELTPKQFSAKFDVNGQKVKVKAVGFIQDAERKAIVSETGEPVIDFVFSAPGGEGMQSFSFRKGDVLDYPGFSAGFDVSDKRVINFFMQGDELFMTSNAQLEETTMATQETMAFSPGDTIPVKPMFLYGYSNFRFLVRSFMSKATFTAVKSQVETREDAVLIQISDGLKQQTVPVFGHSGVEPDTVRVPLGNSTLKLAYGALSVTVPFSIYLKEFELERYPGSKSPSSFASEVVLKDNEKGINKEIRIFMNNTLKHRGYKFFQSSYDVDEQGTILSVNHDFWGTWISYLGYALMIIGFITSLVNKGSYFQYLVRKLKESSAKTVLLIILFSGLVFSGSAQTGVGAAIPAVDKNVVKEFSKLWTQGVDGRIEPVSTLSSEIVRKVSRKSSLFGKSSDEVVLSMMAYPEIWRSMPIIKVSNKTLAASLGAKNKYITVQSLFDEQGNYKISDAVRAAYAKAPAFRNRVEKEYIYVDERVNICFMVFQGSMFHLFPRANKEDVWYSPGAKALEYSDGDSLFIQSGFQLLMQSAIENNNADAVQVLAAIANFQKKYGADLLPSETKKNAEMVFNNLNPFKRIFPFYLLFGFLLLLVLFVNIFRQKQLPRFLRISFFGLIILMFLVHTLGLILRWYISGHAPWSNGYESVVYVAWAAMLAGLVLGRKYPLVVGTAAFLSGISLFVAHLSWMNPEVTNLVPVLKSYWLTIHVAIITASYGFIGLSMFLGILVMILIVMRNKINQKKVSGFIDQLTTINEMSATVGLYFLTIGTFLGGIWANESWGRYWGWDPKETWSLITVVIYSFVVHMRLIPSLKGVYNYNVASIISFASVLMTYFGVNYYLTGLHSYGKGVADGVNPAFPAIIIVLAGLMIWAYIKDSKYEKENIDE</sequence>
<feature type="transmembrane region" description="Helical" evidence="6">
    <location>
        <begin position="925"/>
        <end position="943"/>
    </location>
</feature>
<dbReference type="InterPro" id="IPR007816">
    <property type="entry name" value="ResB-like_domain"/>
</dbReference>
<evidence type="ECO:0000313" key="10">
    <source>
        <dbReference type="Proteomes" id="UP001145087"/>
    </source>
</evidence>
<dbReference type="AlphaFoldDB" id="A0A9X3F6A3"/>
<feature type="transmembrane region" description="Helical" evidence="6">
    <location>
        <begin position="746"/>
        <end position="768"/>
    </location>
</feature>
<feature type="transmembrane region" description="Helical" evidence="6">
    <location>
        <begin position="842"/>
        <end position="868"/>
    </location>
</feature>
<accession>A0A9X3F6A3</accession>
<dbReference type="InterPro" id="IPR002541">
    <property type="entry name" value="Cyt_c_assembly"/>
</dbReference>
<evidence type="ECO:0000256" key="3">
    <source>
        <dbReference type="ARBA" id="ARBA00022748"/>
    </source>
</evidence>
<feature type="transmembrane region" description="Helical" evidence="6">
    <location>
        <begin position="990"/>
        <end position="1008"/>
    </location>
</feature>
<comment type="subcellular location">
    <subcellularLocation>
        <location evidence="1">Membrane</location>
        <topology evidence="1">Multi-pass membrane protein</topology>
    </subcellularLocation>
</comment>
<feature type="domain" description="ResB-like" evidence="8">
    <location>
        <begin position="333"/>
        <end position="409"/>
    </location>
</feature>
<dbReference type="EMBL" id="JAPOHD010000027">
    <property type="protein sequence ID" value="MCY1721371.1"/>
    <property type="molecule type" value="Genomic_DNA"/>
</dbReference>
<dbReference type="GO" id="GO:0005886">
    <property type="term" value="C:plasma membrane"/>
    <property type="evidence" value="ECO:0007669"/>
    <property type="project" value="TreeGrafter"/>
</dbReference>
<dbReference type="InterPro" id="IPR045062">
    <property type="entry name" value="Cyt_c_biogenesis_CcsA/CcmC"/>
</dbReference>
<feature type="transmembrane region" description="Helical" evidence="6">
    <location>
        <begin position="461"/>
        <end position="484"/>
    </location>
</feature>
<keyword evidence="5 6" id="KW-0472">Membrane</keyword>
<evidence type="ECO:0000259" key="7">
    <source>
        <dbReference type="Pfam" id="PF01578"/>
    </source>
</evidence>
<keyword evidence="10" id="KW-1185">Reference proteome</keyword>
<evidence type="ECO:0000256" key="2">
    <source>
        <dbReference type="ARBA" id="ARBA00022692"/>
    </source>
</evidence>
<feature type="transmembrane region" description="Helical" evidence="6">
    <location>
        <begin position="7"/>
        <end position="28"/>
    </location>
</feature>
<protein>
    <submittedName>
        <fullName evidence="9">Cytochrome c biogenesis protein CcsA</fullName>
    </submittedName>
</protein>
<gene>
    <name evidence="9" type="primary">ccsA</name>
    <name evidence="9" type="ORF">OU798_13530</name>
</gene>
<feature type="transmembrane region" description="Helical" evidence="6">
    <location>
        <begin position="78"/>
        <end position="98"/>
    </location>
</feature>
<reference evidence="9" key="1">
    <citation type="submission" date="2022-11" db="EMBL/GenBank/DDBJ databases">
        <title>Marilongibacter aestuarii gen. nov., sp. nov., isolated from tidal flat sediment.</title>
        <authorList>
            <person name="Jiayan W."/>
        </authorList>
    </citation>
    <scope>NUCLEOTIDE SEQUENCE</scope>
    <source>
        <strain evidence="9">Z1-6</strain>
    </source>
</reference>
<dbReference type="PANTHER" id="PTHR30071">
    <property type="entry name" value="HEME EXPORTER PROTEIN C"/>
    <property type="match status" value="1"/>
</dbReference>
<evidence type="ECO:0000256" key="5">
    <source>
        <dbReference type="ARBA" id="ARBA00023136"/>
    </source>
</evidence>
<dbReference type="PANTHER" id="PTHR30071:SF1">
    <property type="entry name" value="CYTOCHROME B_B6 PROTEIN-RELATED"/>
    <property type="match status" value="1"/>
</dbReference>
<feature type="transmembrane region" description="Helical" evidence="6">
    <location>
        <begin position="950"/>
        <end position="970"/>
    </location>
</feature>
<name>A0A9X3F6A3_9BACT</name>
<evidence type="ECO:0000259" key="8">
    <source>
        <dbReference type="Pfam" id="PF05140"/>
    </source>
</evidence>